<reference evidence="1 2" key="1">
    <citation type="journal article" date="2018" name="PLoS Genet.">
        <title>Population sequencing reveals clonal diversity and ancestral inbreeding in the grapevine cultivar Chardonnay.</title>
        <authorList>
            <person name="Roach M.J."/>
            <person name="Johnson D.L."/>
            <person name="Bohlmann J."/>
            <person name="van Vuuren H.J."/>
            <person name="Jones S.J."/>
            <person name="Pretorius I.S."/>
            <person name="Schmidt S.A."/>
            <person name="Borneman A.R."/>
        </authorList>
    </citation>
    <scope>NUCLEOTIDE SEQUENCE [LARGE SCALE GENOMIC DNA]</scope>
    <source>
        <strain evidence="2">cv. Chardonnay</strain>
        <tissue evidence="1">Leaf</tissue>
    </source>
</reference>
<evidence type="ECO:0000313" key="1">
    <source>
        <dbReference type="EMBL" id="RVW53834.1"/>
    </source>
</evidence>
<sequence length="146" mass="16486">MEKKNNRGTAGKVEEHFPRHARLEEETRLPARGWFSGSDALGKIGDLLQALLTVWEKDVAGKVAGEVNLFLLPFTKDGFWANMNWLDEAVHFYSKVRGKGGARVQILHLLFTDDTCVLRGFTVSDDLFKLVAYLVQGHIRVENQSE</sequence>
<dbReference type="EMBL" id="QGNW01001139">
    <property type="protein sequence ID" value="RVW53834.1"/>
    <property type="molecule type" value="Genomic_DNA"/>
</dbReference>
<dbReference type="AlphaFoldDB" id="A0A438F1E4"/>
<dbReference type="Proteomes" id="UP000288805">
    <property type="component" value="Unassembled WGS sequence"/>
</dbReference>
<comment type="caution">
    <text evidence="1">The sequence shown here is derived from an EMBL/GenBank/DDBJ whole genome shotgun (WGS) entry which is preliminary data.</text>
</comment>
<organism evidence="1 2">
    <name type="scientific">Vitis vinifera</name>
    <name type="common">Grape</name>
    <dbReference type="NCBI Taxonomy" id="29760"/>
    <lineage>
        <taxon>Eukaryota</taxon>
        <taxon>Viridiplantae</taxon>
        <taxon>Streptophyta</taxon>
        <taxon>Embryophyta</taxon>
        <taxon>Tracheophyta</taxon>
        <taxon>Spermatophyta</taxon>
        <taxon>Magnoliopsida</taxon>
        <taxon>eudicotyledons</taxon>
        <taxon>Gunneridae</taxon>
        <taxon>Pentapetalae</taxon>
        <taxon>rosids</taxon>
        <taxon>Vitales</taxon>
        <taxon>Vitaceae</taxon>
        <taxon>Viteae</taxon>
        <taxon>Vitis</taxon>
    </lineage>
</organism>
<proteinExistence type="predicted"/>
<evidence type="ECO:0000313" key="2">
    <source>
        <dbReference type="Proteomes" id="UP000288805"/>
    </source>
</evidence>
<gene>
    <name evidence="1" type="ORF">CK203_088598</name>
</gene>
<name>A0A438F1E4_VITVI</name>
<accession>A0A438F1E4</accession>
<protein>
    <submittedName>
        <fullName evidence="1">Uncharacterized protein</fullName>
    </submittedName>
</protein>